<dbReference type="PANTHER" id="PTHR24559:SF457">
    <property type="entry name" value="RNA-DIRECTED DNA POLYMERASE HOMOLOG"/>
    <property type="match status" value="1"/>
</dbReference>
<reference evidence="2" key="1">
    <citation type="submission" date="2018-05" db="EMBL/GenBank/DDBJ databases">
        <title>Draft genome of Mucuna pruriens seed.</title>
        <authorList>
            <person name="Nnadi N.E."/>
            <person name="Vos R."/>
            <person name="Hasami M.H."/>
            <person name="Devisetty U.K."/>
            <person name="Aguiy J.C."/>
        </authorList>
    </citation>
    <scope>NUCLEOTIDE SEQUENCE [LARGE SCALE GENOMIC DNA]</scope>
    <source>
        <strain evidence="2">JCA_2017</strain>
    </source>
</reference>
<dbReference type="GO" id="GO:0003676">
    <property type="term" value="F:nucleic acid binding"/>
    <property type="evidence" value="ECO:0007669"/>
    <property type="project" value="InterPro"/>
</dbReference>
<dbReference type="Gene3D" id="3.10.10.10">
    <property type="entry name" value="HIV Type 1 Reverse Transcriptase, subunit A, domain 1"/>
    <property type="match status" value="1"/>
</dbReference>
<dbReference type="PANTHER" id="PTHR24559">
    <property type="entry name" value="TRANSPOSON TY3-I GAG-POL POLYPROTEIN"/>
    <property type="match status" value="1"/>
</dbReference>
<dbReference type="SUPFAM" id="SSF56672">
    <property type="entry name" value="DNA/RNA polymerases"/>
    <property type="match status" value="1"/>
</dbReference>
<feature type="non-terminal residue" evidence="2">
    <location>
        <position position="1"/>
    </location>
</feature>
<sequence>MALQIMIKEGYQPGKGLGPHLEGISAPILVLENLGRFGVGYQGNDSKEAIRGQSFVWGSMLAIEEETEGQVGWEPDQPNAPSESVRTKAKALVDIEWWIDREKPKFEAPTKDLESINLREGTEGREVRIGKQLPPDTRTKLIKLLKEYVDVFAWSYQDMPSLDREIVEHKLPLLLGSNPWNTGFLAVANYPQWVANIVSVPKKDGKVGICMDYRDLNRASPKDNFPLPPSMCL</sequence>
<dbReference type="InterPro" id="IPR043502">
    <property type="entry name" value="DNA/RNA_pol_sf"/>
</dbReference>
<protein>
    <recommendedName>
        <fullName evidence="1">G-patch domain-containing protein</fullName>
    </recommendedName>
</protein>
<evidence type="ECO:0000313" key="3">
    <source>
        <dbReference type="Proteomes" id="UP000257109"/>
    </source>
</evidence>
<name>A0A371I6U7_MUCPR</name>
<dbReference type="InterPro" id="IPR053134">
    <property type="entry name" value="RNA-dir_DNA_polymerase"/>
</dbReference>
<dbReference type="Pfam" id="PF01585">
    <property type="entry name" value="G-patch"/>
    <property type="match status" value="1"/>
</dbReference>
<dbReference type="EMBL" id="QJKJ01000785">
    <property type="protein sequence ID" value="RDY10762.1"/>
    <property type="molecule type" value="Genomic_DNA"/>
</dbReference>
<organism evidence="2 3">
    <name type="scientific">Mucuna pruriens</name>
    <name type="common">Velvet bean</name>
    <name type="synonym">Dolichos pruriens</name>
    <dbReference type="NCBI Taxonomy" id="157652"/>
    <lineage>
        <taxon>Eukaryota</taxon>
        <taxon>Viridiplantae</taxon>
        <taxon>Streptophyta</taxon>
        <taxon>Embryophyta</taxon>
        <taxon>Tracheophyta</taxon>
        <taxon>Spermatophyta</taxon>
        <taxon>Magnoliopsida</taxon>
        <taxon>eudicotyledons</taxon>
        <taxon>Gunneridae</taxon>
        <taxon>Pentapetalae</taxon>
        <taxon>rosids</taxon>
        <taxon>fabids</taxon>
        <taxon>Fabales</taxon>
        <taxon>Fabaceae</taxon>
        <taxon>Papilionoideae</taxon>
        <taxon>50 kb inversion clade</taxon>
        <taxon>NPAAA clade</taxon>
        <taxon>indigoferoid/millettioid clade</taxon>
        <taxon>Phaseoleae</taxon>
        <taxon>Mucuna</taxon>
    </lineage>
</organism>
<comment type="caution">
    <text evidence="2">The sequence shown here is derived from an EMBL/GenBank/DDBJ whole genome shotgun (WGS) entry which is preliminary data.</text>
</comment>
<dbReference type="Proteomes" id="UP000257109">
    <property type="component" value="Unassembled WGS sequence"/>
</dbReference>
<keyword evidence="3" id="KW-1185">Reference proteome</keyword>
<dbReference type="PROSITE" id="PS50174">
    <property type="entry name" value="G_PATCH"/>
    <property type="match status" value="1"/>
</dbReference>
<dbReference type="InterPro" id="IPR000467">
    <property type="entry name" value="G_patch_dom"/>
</dbReference>
<feature type="domain" description="G-patch" evidence="1">
    <location>
        <begin position="1"/>
        <end position="44"/>
    </location>
</feature>
<proteinExistence type="predicted"/>
<accession>A0A371I6U7</accession>
<evidence type="ECO:0000259" key="1">
    <source>
        <dbReference type="PROSITE" id="PS50174"/>
    </source>
</evidence>
<gene>
    <name evidence="2" type="ORF">CR513_04673</name>
</gene>
<dbReference type="STRING" id="157652.A0A371I6U7"/>
<dbReference type="AlphaFoldDB" id="A0A371I6U7"/>
<evidence type="ECO:0000313" key="2">
    <source>
        <dbReference type="EMBL" id="RDY10762.1"/>
    </source>
</evidence>